<evidence type="ECO:0000259" key="17">
    <source>
        <dbReference type="PROSITE" id="PS50851"/>
    </source>
</evidence>
<dbReference type="PANTHER" id="PTHR43395:SF10">
    <property type="entry name" value="CHEMOTAXIS PROTEIN CHEA"/>
    <property type="match status" value="1"/>
</dbReference>
<evidence type="ECO:0000256" key="6">
    <source>
        <dbReference type="ARBA" id="ARBA00022679"/>
    </source>
</evidence>
<evidence type="ECO:0000256" key="10">
    <source>
        <dbReference type="ARBA" id="ARBA00023012"/>
    </source>
</evidence>
<evidence type="ECO:0000256" key="3">
    <source>
        <dbReference type="ARBA" id="ARBA00021495"/>
    </source>
</evidence>
<keyword evidence="9" id="KW-0067">ATP-binding</keyword>
<dbReference type="InterPro" id="IPR001789">
    <property type="entry name" value="Sig_transdc_resp-reg_receiver"/>
</dbReference>
<dbReference type="PROSITE" id="PS50851">
    <property type="entry name" value="CHEW"/>
    <property type="match status" value="1"/>
</dbReference>
<dbReference type="Gene3D" id="2.30.30.40">
    <property type="entry name" value="SH3 Domains"/>
    <property type="match status" value="1"/>
</dbReference>
<dbReference type="Pfam" id="PF01584">
    <property type="entry name" value="CheW"/>
    <property type="match status" value="1"/>
</dbReference>
<dbReference type="InterPro" id="IPR036890">
    <property type="entry name" value="HATPase_C_sf"/>
</dbReference>
<evidence type="ECO:0000313" key="20">
    <source>
        <dbReference type="Proteomes" id="UP000482487"/>
    </source>
</evidence>
<evidence type="ECO:0000256" key="8">
    <source>
        <dbReference type="ARBA" id="ARBA00022777"/>
    </source>
</evidence>
<dbReference type="InterPro" id="IPR004358">
    <property type="entry name" value="Sig_transdc_His_kin-like_C"/>
</dbReference>
<dbReference type="InterPro" id="IPR003594">
    <property type="entry name" value="HATPase_dom"/>
</dbReference>
<dbReference type="InterPro" id="IPR011006">
    <property type="entry name" value="CheY-like_superfamily"/>
</dbReference>
<dbReference type="InterPro" id="IPR051315">
    <property type="entry name" value="Bact_Chemotaxis_CheA"/>
</dbReference>
<comment type="caution">
    <text evidence="19">The sequence shown here is derived from an EMBL/GenBank/DDBJ whole genome shotgun (WGS) entry which is preliminary data.</text>
</comment>
<evidence type="ECO:0000256" key="12">
    <source>
        <dbReference type="PROSITE-ProRule" id="PRU00110"/>
    </source>
</evidence>
<feature type="domain" description="CheW-like" evidence="17">
    <location>
        <begin position="492"/>
        <end position="633"/>
    </location>
</feature>
<dbReference type="GO" id="GO:0000155">
    <property type="term" value="F:phosphorelay sensor kinase activity"/>
    <property type="evidence" value="ECO:0007669"/>
    <property type="project" value="InterPro"/>
</dbReference>
<dbReference type="GO" id="GO:0005737">
    <property type="term" value="C:cytoplasm"/>
    <property type="evidence" value="ECO:0007669"/>
    <property type="project" value="InterPro"/>
</dbReference>
<gene>
    <name evidence="19" type="ORF">GTA51_18305</name>
</gene>
<keyword evidence="10" id="KW-0902">Two-component regulatory system</keyword>
<feature type="compositionally biased region" description="Low complexity" evidence="14">
    <location>
        <begin position="162"/>
        <end position="188"/>
    </location>
</feature>
<dbReference type="SUPFAM" id="SSF55874">
    <property type="entry name" value="ATPase domain of HSP90 chaperone/DNA topoisomerase II/histidine kinase"/>
    <property type="match status" value="1"/>
</dbReference>
<dbReference type="InterPro" id="IPR008207">
    <property type="entry name" value="Sig_transdc_His_kin_Hpt_dom"/>
</dbReference>
<dbReference type="SMART" id="SM00387">
    <property type="entry name" value="HATPase_c"/>
    <property type="match status" value="1"/>
</dbReference>
<evidence type="ECO:0000256" key="14">
    <source>
        <dbReference type="SAM" id="MobiDB-lite"/>
    </source>
</evidence>
<dbReference type="InterPro" id="IPR036641">
    <property type="entry name" value="HPT_dom_sf"/>
</dbReference>
<dbReference type="Gene3D" id="3.40.50.2300">
    <property type="match status" value="1"/>
</dbReference>
<keyword evidence="20" id="KW-1185">Reference proteome</keyword>
<name>A0A7C9ITW8_9BACT</name>
<dbReference type="InterPro" id="IPR005467">
    <property type="entry name" value="His_kinase_dom"/>
</dbReference>
<dbReference type="InterPro" id="IPR036097">
    <property type="entry name" value="HisK_dim/P_sf"/>
</dbReference>
<dbReference type="InterPro" id="IPR037006">
    <property type="entry name" value="CheA-like_homodim_sf"/>
</dbReference>
<dbReference type="Proteomes" id="UP000482487">
    <property type="component" value="Unassembled WGS sequence"/>
</dbReference>
<evidence type="ECO:0000256" key="2">
    <source>
        <dbReference type="ARBA" id="ARBA00012438"/>
    </source>
</evidence>
<dbReference type="PRINTS" id="PR00344">
    <property type="entry name" value="BCTRLSENSOR"/>
</dbReference>
<protein>
    <recommendedName>
        <fullName evidence="3">Chemotaxis protein CheA</fullName>
        <ecNumber evidence="2">2.7.13.3</ecNumber>
    </recommendedName>
</protein>
<dbReference type="OrthoDB" id="9803176at2"/>
<dbReference type="Pfam" id="PF02518">
    <property type="entry name" value="HATPase_c"/>
    <property type="match status" value="1"/>
</dbReference>
<dbReference type="SUPFAM" id="SSF52172">
    <property type="entry name" value="CheY-like"/>
    <property type="match status" value="1"/>
</dbReference>
<dbReference type="CDD" id="cd00088">
    <property type="entry name" value="HPT"/>
    <property type="match status" value="1"/>
</dbReference>
<dbReference type="SUPFAM" id="SSF47384">
    <property type="entry name" value="Homodimeric domain of signal transducing histidine kinase"/>
    <property type="match status" value="1"/>
</dbReference>
<evidence type="ECO:0000256" key="9">
    <source>
        <dbReference type="ARBA" id="ARBA00022840"/>
    </source>
</evidence>
<evidence type="ECO:0000259" key="16">
    <source>
        <dbReference type="PROSITE" id="PS50110"/>
    </source>
</evidence>
<dbReference type="GO" id="GO:0005524">
    <property type="term" value="F:ATP binding"/>
    <property type="evidence" value="ECO:0007669"/>
    <property type="project" value="UniProtKB-KW"/>
</dbReference>
<feature type="domain" description="HPt" evidence="18">
    <location>
        <begin position="1"/>
        <end position="105"/>
    </location>
</feature>
<dbReference type="SUPFAM" id="SSF50341">
    <property type="entry name" value="CheW-like"/>
    <property type="match status" value="1"/>
</dbReference>
<feature type="modified residue" description="4-aspartylphosphate" evidence="13">
    <location>
        <position position="699"/>
    </location>
</feature>
<evidence type="ECO:0000259" key="18">
    <source>
        <dbReference type="PROSITE" id="PS50894"/>
    </source>
</evidence>
<evidence type="ECO:0000256" key="11">
    <source>
        <dbReference type="ARBA" id="ARBA00035100"/>
    </source>
</evidence>
<keyword evidence="4" id="KW-0145">Chemotaxis</keyword>
<dbReference type="Pfam" id="PF00072">
    <property type="entry name" value="Response_reg"/>
    <property type="match status" value="1"/>
</dbReference>
<dbReference type="Gene3D" id="1.20.120.160">
    <property type="entry name" value="HPT domain"/>
    <property type="match status" value="1"/>
</dbReference>
<dbReference type="PROSITE" id="PS50894">
    <property type="entry name" value="HPT"/>
    <property type="match status" value="1"/>
</dbReference>
<evidence type="ECO:0000256" key="4">
    <source>
        <dbReference type="ARBA" id="ARBA00022500"/>
    </source>
</evidence>
<dbReference type="PANTHER" id="PTHR43395">
    <property type="entry name" value="SENSOR HISTIDINE KINASE CHEA"/>
    <property type="match status" value="1"/>
</dbReference>
<organism evidence="19 20">
    <name type="scientific">Solidesulfovibrio aerotolerans</name>
    <dbReference type="NCBI Taxonomy" id="295255"/>
    <lineage>
        <taxon>Bacteria</taxon>
        <taxon>Pseudomonadati</taxon>
        <taxon>Thermodesulfobacteriota</taxon>
        <taxon>Desulfovibrionia</taxon>
        <taxon>Desulfovibrionales</taxon>
        <taxon>Desulfovibrionaceae</taxon>
        <taxon>Solidesulfovibrio</taxon>
    </lineage>
</organism>
<accession>A0A7C9ITW8</accession>
<dbReference type="RefSeq" id="WP_160963692.1">
    <property type="nucleotide sequence ID" value="NZ_WVUD01000054.1"/>
</dbReference>
<evidence type="ECO:0000256" key="1">
    <source>
        <dbReference type="ARBA" id="ARBA00000085"/>
    </source>
</evidence>
<keyword evidence="6" id="KW-0808">Transferase</keyword>
<reference evidence="19 20" key="1">
    <citation type="submission" date="2020-01" db="EMBL/GenBank/DDBJ databases">
        <title>Genome sequence of Desulfovibrio aerotolerans DSM 16695(T).</title>
        <authorList>
            <person name="Karnachuk O."/>
            <person name="Avakyan M."/>
            <person name="Mardanov A."/>
            <person name="Kadnikov V."/>
            <person name="Ravin N."/>
        </authorList>
    </citation>
    <scope>NUCLEOTIDE SEQUENCE [LARGE SCALE GENOMIC DNA]</scope>
    <source>
        <strain evidence="19 20">DSM 16695</strain>
    </source>
</reference>
<feature type="domain" description="Histidine kinase" evidence="15">
    <location>
        <begin position="235"/>
        <end position="490"/>
    </location>
</feature>
<dbReference type="Pfam" id="PF02895">
    <property type="entry name" value="H-kinase_dim"/>
    <property type="match status" value="1"/>
</dbReference>
<proteinExistence type="predicted"/>
<sequence>MAIDIKKYIVRFSEEARDHINKLSEGLSELATGNADKACIDNIFRSVHTIKGSSRMLKLTTITQTAHKLEDVMGALRDGSLKPTPQLAQLLCSATDTLSALVERLAEKPDGDSLPPADQALLKALTLAVSGLDVEAQHRSPADPASPPMPAELLCAAKPLSAAATPASSPGQAAPQAQPQAPAGPASALTPSAPSQPPLVGSVAAKPAPQGEAEPRLKPAETVRVRLGKLDELIKLMGEVVSSHASMRQRLKDIRALENELALSVAKPVAARLHRFVQDLRDDVQAQEVLKDELHDKMLVMRMLPLAIIFEPAAHLVREMARSVGKQVECVVKGSEIELDRQMIDKLSDPIIHLIRNAVDHGLETAETRAASGKPAQGKLTLSARQDGSWVVIDVADDGGGIPLEAVRSKAVKKGFVSQERAASLSDEESIDLVFLPGFSTSSIITDLSGRGVGMDVVKQCVIDDLRGTISVETCPLQGATFSLRLPLSLAVMRVVLVEAQGLAFGFTSQYVEELLRLPRESLLRVAEREAVIIRNEFVPVAHLAEMLGIPSRAGRPPGRAGRTPGVLLLVLRVRNEKIALMVDDLLDERDMVIKTLPEHMRNLPLMAGMVTTGGTELVSVLHAPGLIDLARRTAPRSDRAQHEERGRRSILVVDDSMNTREIEKDVLEANGYAVTLAEDGVDGLRKALDGDFDAVLTDVEMPNMDGFTLTARLRQEERYRNKPIVIITSREKEEDKRRGIQVGADAYIVKGDFAQSNLAETLRVLLG</sequence>
<dbReference type="EMBL" id="WVUD01000054">
    <property type="protein sequence ID" value="MYL85067.1"/>
    <property type="molecule type" value="Genomic_DNA"/>
</dbReference>
<dbReference type="Pfam" id="PF01627">
    <property type="entry name" value="Hpt"/>
    <property type="match status" value="1"/>
</dbReference>
<dbReference type="SMART" id="SM01231">
    <property type="entry name" value="H-kinase_dim"/>
    <property type="match status" value="1"/>
</dbReference>
<feature type="modified residue" description="Phosphohistidine" evidence="12">
    <location>
        <position position="48"/>
    </location>
</feature>
<dbReference type="AlphaFoldDB" id="A0A7C9ITW8"/>
<dbReference type="PROSITE" id="PS50110">
    <property type="entry name" value="RESPONSE_REGULATORY"/>
    <property type="match status" value="1"/>
</dbReference>
<dbReference type="InterPro" id="IPR004105">
    <property type="entry name" value="CheA-like_dim"/>
</dbReference>
<dbReference type="SMART" id="SM00260">
    <property type="entry name" value="CheW"/>
    <property type="match status" value="1"/>
</dbReference>
<evidence type="ECO:0000313" key="19">
    <source>
        <dbReference type="EMBL" id="MYL85067.1"/>
    </source>
</evidence>
<dbReference type="EC" id="2.7.13.3" evidence="2"/>
<keyword evidence="8" id="KW-0418">Kinase</keyword>
<evidence type="ECO:0000256" key="5">
    <source>
        <dbReference type="ARBA" id="ARBA00022553"/>
    </source>
</evidence>
<dbReference type="PROSITE" id="PS50109">
    <property type="entry name" value="HIS_KIN"/>
    <property type="match status" value="1"/>
</dbReference>
<comment type="function">
    <text evidence="11">Involved in the transmission of sensory signals from the chemoreceptors to the flagellar motors. CheA is autophosphorylated; it can transfer its phosphate group to either CheB or CheY.</text>
</comment>
<dbReference type="InterPro" id="IPR036061">
    <property type="entry name" value="CheW-like_dom_sf"/>
</dbReference>
<feature type="region of interest" description="Disordered" evidence="14">
    <location>
        <begin position="162"/>
        <end position="219"/>
    </location>
</feature>
<evidence type="ECO:0000256" key="13">
    <source>
        <dbReference type="PROSITE-ProRule" id="PRU00169"/>
    </source>
</evidence>
<dbReference type="SUPFAM" id="SSF47226">
    <property type="entry name" value="Histidine-containing phosphotransfer domain, HPT domain"/>
    <property type="match status" value="1"/>
</dbReference>
<dbReference type="SMART" id="SM00073">
    <property type="entry name" value="HPT"/>
    <property type="match status" value="1"/>
</dbReference>
<keyword evidence="7" id="KW-0547">Nucleotide-binding</keyword>
<dbReference type="InterPro" id="IPR002545">
    <property type="entry name" value="CheW-lke_dom"/>
</dbReference>
<comment type="catalytic activity">
    <reaction evidence="1">
        <text>ATP + protein L-histidine = ADP + protein N-phospho-L-histidine.</text>
        <dbReference type="EC" id="2.7.13.3"/>
    </reaction>
</comment>
<dbReference type="GO" id="GO:0006935">
    <property type="term" value="P:chemotaxis"/>
    <property type="evidence" value="ECO:0007669"/>
    <property type="project" value="UniProtKB-KW"/>
</dbReference>
<dbReference type="Gene3D" id="3.30.565.10">
    <property type="entry name" value="Histidine kinase-like ATPase, C-terminal domain"/>
    <property type="match status" value="1"/>
</dbReference>
<dbReference type="Gene3D" id="1.10.287.560">
    <property type="entry name" value="Histidine kinase CheA-like, homodimeric domain"/>
    <property type="match status" value="1"/>
</dbReference>
<evidence type="ECO:0000256" key="7">
    <source>
        <dbReference type="ARBA" id="ARBA00022741"/>
    </source>
</evidence>
<keyword evidence="5 13" id="KW-0597">Phosphoprotein</keyword>
<evidence type="ECO:0000259" key="15">
    <source>
        <dbReference type="PROSITE" id="PS50109"/>
    </source>
</evidence>
<feature type="domain" description="Response regulatory" evidence="16">
    <location>
        <begin position="650"/>
        <end position="766"/>
    </location>
</feature>
<dbReference type="SMART" id="SM00448">
    <property type="entry name" value="REC"/>
    <property type="match status" value="1"/>
</dbReference>
<dbReference type="FunFam" id="3.30.565.10:FF:000016">
    <property type="entry name" value="Chemotaxis protein CheA, putative"/>
    <property type="match status" value="1"/>
</dbReference>